<dbReference type="EMBL" id="JAGPYQ010000001">
    <property type="protein sequence ID" value="MBQ0850216.1"/>
    <property type="molecule type" value="Genomic_DNA"/>
</dbReference>
<reference evidence="1 2" key="1">
    <citation type="submission" date="2021-04" db="EMBL/GenBank/DDBJ databases">
        <authorList>
            <person name="Tang X."/>
            <person name="Zhou X."/>
            <person name="Chen X."/>
            <person name="Cernava T."/>
            <person name="Zhang C."/>
        </authorList>
    </citation>
    <scope>NUCLEOTIDE SEQUENCE [LARGE SCALE GENOMIC DNA]</scope>
    <source>
        <strain evidence="1 2">BH-SS-21</strain>
    </source>
</reference>
<dbReference type="AlphaFoldDB" id="A0A940XU43"/>
<evidence type="ECO:0000313" key="2">
    <source>
        <dbReference type="Proteomes" id="UP000677413"/>
    </source>
</evidence>
<protein>
    <submittedName>
        <fullName evidence="1">Uncharacterized protein</fullName>
    </submittedName>
</protein>
<proteinExistence type="predicted"/>
<accession>A0A940XU43</accession>
<sequence length="168" mass="17899">MRRRGYRRRRTASEPGDRRLPEVLTHEARALTGPVAGRPAPPVVLLARARRAFAVAGLVSTVLADHASPAREGYGLGVVLADEACAVLDPVVDPELIAAYRADLRRGEAGQLVQLAELDLTFHARVGEPVIDDAMVTLAAALCDVLNRVVANERALPGQRSAARAVAD</sequence>
<name>A0A940XU43_9ACTN</name>
<dbReference type="RefSeq" id="WP_210884185.1">
    <property type="nucleotide sequence ID" value="NZ_JAGPYQ010000001.1"/>
</dbReference>
<gene>
    <name evidence="1" type="ORF">J8N05_18640</name>
</gene>
<comment type="caution">
    <text evidence="1">The sequence shown here is derived from an EMBL/GenBank/DDBJ whole genome shotgun (WGS) entry which is preliminary data.</text>
</comment>
<organism evidence="1 2">
    <name type="scientific">Streptomyces liliiviolaceus</name>
    <dbReference type="NCBI Taxonomy" id="2823109"/>
    <lineage>
        <taxon>Bacteria</taxon>
        <taxon>Bacillati</taxon>
        <taxon>Actinomycetota</taxon>
        <taxon>Actinomycetes</taxon>
        <taxon>Kitasatosporales</taxon>
        <taxon>Streptomycetaceae</taxon>
        <taxon>Streptomyces</taxon>
    </lineage>
</organism>
<evidence type="ECO:0000313" key="1">
    <source>
        <dbReference type="EMBL" id="MBQ0850216.1"/>
    </source>
</evidence>
<keyword evidence="2" id="KW-1185">Reference proteome</keyword>
<dbReference type="Proteomes" id="UP000677413">
    <property type="component" value="Unassembled WGS sequence"/>
</dbReference>